<keyword evidence="1" id="KW-1133">Transmembrane helix</keyword>
<feature type="transmembrane region" description="Helical" evidence="1">
    <location>
        <begin position="30"/>
        <end position="49"/>
    </location>
</feature>
<keyword evidence="3" id="KW-1185">Reference proteome</keyword>
<organism evidence="2 3">
    <name type="scientific">Daphnia magna</name>
    <dbReference type="NCBI Taxonomy" id="35525"/>
    <lineage>
        <taxon>Eukaryota</taxon>
        <taxon>Metazoa</taxon>
        <taxon>Ecdysozoa</taxon>
        <taxon>Arthropoda</taxon>
        <taxon>Crustacea</taxon>
        <taxon>Branchiopoda</taxon>
        <taxon>Diplostraca</taxon>
        <taxon>Cladocera</taxon>
        <taxon>Anomopoda</taxon>
        <taxon>Daphniidae</taxon>
        <taxon>Daphnia</taxon>
    </lineage>
</organism>
<accession>A0A162CTX9</accession>
<sequence length="77" mass="9040">PPQKKERDSVQKFIIQKNKNIKLKSKIKKIYIFLPGITGLRIFQAANLFSLPHFNLFETIATKNHRLSFKGVWMAIR</sequence>
<dbReference type="AlphaFoldDB" id="A0A162CTX9"/>
<keyword evidence="1" id="KW-0472">Membrane</keyword>
<gene>
    <name evidence="2" type="ORF">APZ42_005143</name>
</gene>
<dbReference type="Proteomes" id="UP000076858">
    <property type="component" value="Unassembled WGS sequence"/>
</dbReference>
<comment type="caution">
    <text evidence="2">The sequence shown here is derived from an EMBL/GenBank/DDBJ whole genome shotgun (WGS) entry which is preliminary data.</text>
</comment>
<protein>
    <submittedName>
        <fullName evidence="2">Uncharacterized protein</fullName>
    </submittedName>
</protein>
<feature type="non-terminal residue" evidence="2">
    <location>
        <position position="1"/>
    </location>
</feature>
<keyword evidence="1" id="KW-0812">Transmembrane</keyword>
<evidence type="ECO:0000256" key="1">
    <source>
        <dbReference type="SAM" id="Phobius"/>
    </source>
</evidence>
<dbReference type="EMBL" id="LRGB01014676">
    <property type="protein sequence ID" value="KZR99123.1"/>
    <property type="molecule type" value="Genomic_DNA"/>
</dbReference>
<name>A0A162CTX9_9CRUS</name>
<evidence type="ECO:0000313" key="2">
    <source>
        <dbReference type="EMBL" id="KZR99123.1"/>
    </source>
</evidence>
<evidence type="ECO:0000313" key="3">
    <source>
        <dbReference type="Proteomes" id="UP000076858"/>
    </source>
</evidence>
<reference evidence="2 3" key="1">
    <citation type="submission" date="2016-03" db="EMBL/GenBank/DDBJ databases">
        <title>EvidentialGene: Evidence-directed Construction of Genes on Genomes.</title>
        <authorList>
            <person name="Gilbert D.G."/>
            <person name="Choi J.-H."/>
            <person name="Mockaitis K."/>
            <person name="Colbourne J."/>
            <person name="Pfrender M."/>
        </authorList>
    </citation>
    <scope>NUCLEOTIDE SEQUENCE [LARGE SCALE GENOMIC DNA]</scope>
    <source>
        <strain evidence="2 3">Xinb3</strain>
        <tissue evidence="2">Complete organism</tissue>
    </source>
</reference>
<proteinExistence type="predicted"/>